<feature type="transmembrane region" description="Helical" evidence="4">
    <location>
        <begin position="12"/>
        <end position="31"/>
    </location>
</feature>
<dbReference type="Pfam" id="PF02518">
    <property type="entry name" value="HATPase_c"/>
    <property type="match status" value="1"/>
</dbReference>
<dbReference type="InterPro" id="IPR045975">
    <property type="entry name" value="DUF5931"/>
</dbReference>
<dbReference type="CDD" id="cd16917">
    <property type="entry name" value="HATPase_UhpB-NarQ-NarX-like"/>
    <property type="match status" value="1"/>
</dbReference>
<keyword evidence="3" id="KW-0902">Two-component regulatory system</keyword>
<proteinExistence type="predicted"/>
<dbReference type="PANTHER" id="PTHR24421">
    <property type="entry name" value="NITRATE/NITRITE SENSOR PROTEIN NARX-RELATED"/>
    <property type="match status" value="1"/>
</dbReference>
<dbReference type="PANTHER" id="PTHR24421:SF61">
    <property type="entry name" value="OXYGEN SENSOR HISTIDINE KINASE NREB"/>
    <property type="match status" value="1"/>
</dbReference>
<keyword evidence="2 7" id="KW-0418">Kinase</keyword>
<feature type="transmembrane region" description="Helical" evidence="4">
    <location>
        <begin position="65"/>
        <end position="85"/>
    </location>
</feature>
<evidence type="ECO:0000256" key="4">
    <source>
        <dbReference type="SAM" id="Phobius"/>
    </source>
</evidence>
<evidence type="ECO:0000313" key="7">
    <source>
        <dbReference type="EMBL" id="MBC6465402.1"/>
    </source>
</evidence>
<organism evidence="7 8">
    <name type="scientific">Actinomadura alba</name>
    <dbReference type="NCBI Taxonomy" id="406431"/>
    <lineage>
        <taxon>Bacteria</taxon>
        <taxon>Bacillati</taxon>
        <taxon>Actinomycetota</taxon>
        <taxon>Actinomycetes</taxon>
        <taxon>Streptosporangiales</taxon>
        <taxon>Thermomonosporaceae</taxon>
        <taxon>Actinomadura</taxon>
    </lineage>
</organism>
<feature type="domain" description="Histidine kinase/HSP90-like ATPase" evidence="5">
    <location>
        <begin position="278"/>
        <end position="371"/>
    </location>
</feature>
<dbReference type="NCBIfam" id="NF047322">
    <property type="entry name" value="HK_morpho_MacS"/>
    <property type="match status" value="1"/>
</dbReference>
<keyword evidence="4" id="KW-1133">Transmembrane helix</keyword>
<dbReference type="InterPro" id="IPR036890">
    <property type="entry name" value="HATPase_C_sf"/>
</dbReference>
<gene>
    <name evidence="7" type="ORF">HKK74_07835</name>
</gene>
<dbReference type="GO" id="GO:0016301">
    <property type="term" value="F:kinase activity"/>
    <property type="evidence" value="ECO:0007669"/>
    <property type="project" value="UniProtKB-KW"/>
</dbReference>
<feature type="transmembrane region" description="Helical" evidence="4">
    <location>
        <begin position="149"/>
        <end position="167"/>
    </location>
</feature>
<evidence type="ECO:0000256" key="1">
    <source>
        <dbReference type="ARBA" id="ARBA00022679"/>
    </source>
</evidence>
<dbReference type="Proteomes" id="UP000805614">
    <property type="component" value="Unassembled WGS sequence"/>
</dbReference>
<protein>
    <submittedName>
        <fullName evidence="7">Sensor histidine kinase</fullName>
    </submittedName>
</protein>
<dbReference type="Gene3D" id="3.30.565.10">
    <property type="entry name" value="Histidine kinase-like ATPase, C-terminal domain"/>
    <property type="match status" value="1"/>
</dbReference>
<evidence type="ECO:0000259" key="5">
    <source>
        <dbReference type="Pfam" id="PF02518"/>
    </source>
</evidence>
<keyword evidence="8" id="KW-1185">Reference proteome</keyword>
<name>A0ABR7LLQ1_9ACTN</name>
<dbReference type="SUPFAM" id="SSF55874">
    <property type="entry name" value="ATPase domain of HSP90 chaperone/DNA topoisomerase II/histidine kinase"/>
    <property type="match status" value="1"/>
</dbReference>
<dbReference type="RefSeq" id="WP_187242406.1">
    <property type="nucleotide sequence ID" value="NZ_BAAAOK010000015.1"/>
</dbReference>
<feature type="transmembrane region" description="Helical" evidence="4">
    <location>
        <begin position="37"/>
        <end position="58"/>
    </location>
</feature>
<dbReference type="InterPro" id="IPR050482">
    <property type="entry name" value="Sensor_HK_TwoCompSys"/>
</dbReference>
<feature type="transmembrane region" description="Helical" evidence="4">
    <location>
        <begin position="91"/>
        <end position="112"/>
    </location>
</feature>
<feature type="domain" description="DUF5931" evidence="6">
    <location>
        <begin position="1"/>
        <end position="174"/>
    </location>
</feature>
<dbReference type="InterPro" id="IPR003594">
    <property type="entry name" value="HATPase_dom"/>
</dbReference>
<keyword evidence="4" id="KW-0812">Transmembrane</keyword>
<reference evidence="7 8" key="1">
    <citation type="submission" date="2020-06" db="EMBL/GenBank/DDBJ databases">
        <title>Actinomadura xiongansis sp. nov., isolated from soil of Baiyangdian.</title>
        <authorList>
            <person name="Zhang X."/>
        </authorList>
    </citation>
    <scope>NUCLEOTIDE SEQUENCE [LARGE SCALE GENOMIC DNA]</scope>
    <source>
        <strain evidence="7 8">HBUM206468</strain>
    </source>
</reference>
<accession>A0ABR7LLQ1</accession>
<evidence type="ECO:0000313" key="8">
    <source>
        <dbReference type="Proteomes" id="UP000805614"/>
    </source>
</evidence>
<feature type="transmembrane region" description="Helical" evidence="4">
    <location>
        <begin position="119"/>
        <end position="137"/>
    </location>
</feature>
<comment type="caution">
    <text evidence="7">The sequence shown here is derived from an EMBL/GenBank/DDBJ whole genome shotgun (WGS) entry which is preliminary data.</text>
</comment>
<dbReference type="EMBL" id="JABVEC010000004">
    <property type="protein sequence ID" value="MBC6465402.1"/>
    <property type="molecule type" value="Genomic_DNA"/>
</dbReference>
<keyword evidence="4" id="KW-0472">Membrane</keyword>
<evidence type="ECO:0000259" key="6">
    <source>
        <dbReference type="Pfam" id="PF19354"/>
    </source>
</evidence>
<keyword evidence="1" id="KW-0808">Transferase</keyword>
<sequence>MGFEVPLWRTAAVFRVAALAYAAVLVTANFAHYRHPLGGWIVLAVMAAWTACAVYAYADSGRRGWPLLVTDLSVAAGCLLATAWVDAPDRIAGGSPTLPTVWVAAAVLTWAVSGGKGRGAVAALVISVAGLGVHKLAGSAPTQSTLNGIVLVFLAGVIVGHGARLAVDAEARLARAIELEAATRERERLARRIHDSVLQVLALVQRRGSEFGGPAAELGRLAGEQESALRALIGSHGGPADSTGEADLRVLLTAHASMTVTVATPASSVPLPVRTAREIEAAVLAALDNVRRHCGEGARAWVLLERDDDGVTVSVRDDGPGMSADRLTTAEADGRLGVAQSIRGRIRDLGGAVSVTSVPGEGTEIEMRVPAGVG</sequence>
<evidence type="ECO:0000256" key="3">
    <source>
        <dbReference type="ARBA" id="ARBA00023012"/>
    </source>
</evidence>
<dbReference type="Pfam" id="PF19354">
    <property type="entry name" value="DUF5931"/>
    <property type="match status" value="1"/>
</dbReference>
<evidence type="ECO:0000256" key="2">
    <source>
        <dbReference type="ARBA" id="ARBA00022777"/>
    </source>
</evidence>